<name>A0A2W2EIJ5_9ACTN</name>
<proteinExistence type="predicted"/>
<protein>
    <recommendedName>
        <fullName evidence="3">Tryptophan 2,3-dioxygenase</fullName>
    </recommendedName>
</protein>
<reference evidence="1 2" key="1">
    <citation type="submission" date="2018-01" db="EMBL/GenBank/DDBJ databases">
        <title>Draft genome sequence of Jishengella sp. NA12.</title>
        <authorList>
            <person name="Sahin N."/>
            <person name="Ay H."/>
            <person name="Saygin H."/>
        </authorList>
    </citation>
    <scope>NUCLEOTIDE SEQUENCE [LARGE SCALE GENOMIC DNA]</scope>
    <source>
        <strain evidence="1 2">NA12</strain>
    </source>
</reference>
<evidence type="ECO:0008006" key="3">
    <source>
        <dbReference type="Google" id="ProtNLM"/>
    </source>
</evidence>
<organism evidence="1 2">
    <name type="scientific">Micromonospora craterilacus</name>
    <dbReference type="NCBI Taxonomy" id="1655439"/>
    <lineage>
        <taxon>Bacteria</taxon>
        <taxon>Bacillati</taxon>
        <taxon>Actinomycetota</taxon>
        <taxon>Actinomycetes</taxon>
        <taxon>Micromonosporales</taxon>
        <taxon>Micromonosporaceae</taxon>
        <taxon>Micromonospora</taxon>
    </lineage>
</organism>
<dbReference type="InterPro" id="IPR004981">
    <property type="entry name" value="Trp_2_3_dOase"/>
</dbReference>
<dbReference type="SUPFAM" id="SSF140959">
    <property type="entry name" value="Indolic compounds 2,3-dioxygenase-like"/>
    <property type="match status" value="1"/>
</dbReference>
<dbReference type="EMBL" id="POTY01000022">
    <property type="protein sequence ID" value="PZG22153.1"/>
    <property type="molecule type" value="Genomic_DNA"/>
</dbReference>
<dbReference type="GO" id="GO:0004833">
    <property type="term" value="F:L-tryptophan 2,3-dioxygenase activity"/>
    <property type="evidence" value="ECO:0007669"/>
    <property type="project" value="InterPro"/>
</dbReference>
<dbReference type="GO" id="GO:0046872">
    <property type="term" value="F:metal ion binding"/>
    <property type="evidence" value="ECO:0007669"/>
    <property type="project" value="InterPro"/>
</dbReference>
<dbReference type="PANTHER" id="PTHR10138">
    <property type="entry name" value="TRYPTOPHAN 2,3-DIOXYGENASE"/>
    <property type="match status" value="1"/>
</dbReference>
<evidence type="ECO:0000313" key="2">
    <source>
        <dbReference type="Proteomes" id="UP000248924"/>
    </source>
</evidence>
<dbReference type="GO" id="GO:0020037">
    <property type="term" value="F:heme binding"/>
    <property type="evidence" value="ECO:0007669"/>
    <property type="project" value="InterPro"/>
</dbReference>
<sequence>MSINPIQQWLNGRPNARRFPFEPTMVAFQHHGKHAMPQEWLTLLSTARDRLFEVSGPKDHLTAFLFNALDKADNRFDYRSYLALPLLPIPDPDTSSDTAARLMARRNRYHVLLLSDLIAFELHALDSAKAPLPRLRPTEPIVRKRLRHAVRASVPALRRLSIDLHLPDEPVSAARHLVAMACVDRSSTDRLTLRTSMLPVSTVHDEWLFVRVLQAFELAFGQLAVDLTAVCSAVSDKQLPEAGARLCTAAALLREAGPLWSLLATMQPEAFHTFRVHTDGASAIQSRAYKLVESLCRTPDRQRLHSAAYRSVPDVQARIRHGQATIDDALDAIRADQHTLSQTPALADGMQQFAAALQQWRRTHYRLAVRMLGTEQPGTGATPGTPYLLQNRETAVFRHRTAIGNHQQHQQP</sequence>
<comment type="caution">
    <text evidence="1">The sequence shown here is derived from an EMBL/GenBank/DDBJ whole genome shotgun (WGS) entry which is preliminary data.</text>
</comment>
<accession>A0A2W2EIJ5</accession>
<dbReference type="Gene3D" id="1.20.58.480">
    <property type="match status" value="1"/>
</dbReference>
<dbReference type="GO" id="GO:0019442">
    <property type="term" value="P:L-tryptophan catabolic process to acetyl-CoA"/>
    <property type="evidence" value="ECO:0007669"/>
    <property type="project" value="TreeGrafter"/>
</dbReference>
<gene>
    <name evidence="1" type="ORF">C1I95_06085</name>
</gene>
<dbReference type="InterPro" id="IPR037217">
    <property type="entry name" value="Trp/Indoleamine_2_3_dOase-like"/>
</dbReference>
<dbReference type="Pfam" id="PF03301">
    <property type="entry name" value="Trp_dioxygenase"/>
    <property type="match status" value="1"/>
</dbReference>
<evidence type="ECO:0000313" key="1">
    <source>
        <dbReference type="EMBL" id="PZG22153.1"/>
    </source>
</evidence>
<dbReference type="RefSeq" id="WP_111212771.1">
    <property type="nucleotide sequence ID" value="NZ_POTY01000022.1"/>
</dbReference>
<dbReference type="AlphaFoldDB" id="A0A2W2EIJ5"/>
<dbReference type="GO" id="GO:0019441">
    <property type="term" value="P:L-tryptophan catabolic process to kynurenine"/>
    <property type="evidence" value="ECO:0007669"/>
    <property type="project" value="InterPro"/>
</dbReference>
<dbReference type="OrthoDB" id="4444951at2"/>
<keyword evidence="2" id="KW-1185">Reference proteome</keyword>
<dbReference type="PANTHER" id="PTHR10138:SF0">
    <property type="entry name" value="TRYPTOPHAN 2,3-DIOXYGENASE"/>
    <property type="match status" value="1"/>
</dbReference>
<dbReference type="Proteomes" id="UP000248924">
    <property type="component" value="Unassembled WGS sequence"/>
</dbReference>